<dbReference type="EMBL" id="BARS01017156">
    <property type="protein sequence ID" value="GAF94842.1"/>
    <property type="molecule type" value="Genomic_DNA"/>
</dbReference>
<keyword evidence="1" id="KW-0472">Membrane</keyword>
<accession>X0U362</accession>
<evidence type="ECO:0000313" key="2">
    <source>
        <dbReference type="EMBL" id="GAF94842.1"/>
    </source>
</evidence>
<dbReference type="InterPro" id="IPR011257">
    <property type="entry name" value="DNA_glycosylase"/>
</dbReference>
<keyword evidence="1" id="KW-1133">Transmembrane helix</keyword>
<dbReference type="SUPFAM" id="SSF48150">
    <property type="entry name" value="DNA-glycosylase"/>
    <property type="match status" value="1"/>
</dbReference>
<keyword evidence="1" id="KW-0812">Transmembrane</keyword>
<dbReference type="GO" id="GO:0008725">
    <property type="term" value="F:DNA-3-methyladenine glycosylase activity"/>
    <property type="evidence" value="ECO:0007669"/>
    <property type="project" value="InterPro"/>
</dbReference>
<dbReference type="Pfam" id="PF03352">
    <property type="entry name" value="Adenine_glyco"/>
    <property type="match status" value="1"/>
</dbReference>
<dbReference type="PANTHER" id="PTHR30037">
    <property type="entry name" value="DNA-3-METHYLADENINE GLYCOSYLASE 1"/>
    <property type="match status" value="1"/>
</dbReference>
<proteinExistence type="predicted"/>
<comment type="caution">
    <text evidence="2">The sequence shown here is derived from an EMBL/GenBank/DDBJ whole genome shotgun (WGS) entry which is preliminary data.</text>
</comment>
<protein>
    <recommendedName>
        <fullName evidence="3">DNA-3-methyladenine glycosylase I</fullName>
    </recommendedName>
</protein>
<dbReference type="PANTHER" id="PTHR30037:SF4">
    <property type="entry name" value="DNA-3-METHYLADENINE GLYCOSYLASE I"/>
    <property type="match status" value="1"/>
</dbReference>
<name>X0U362_9ZZZZ</name>
<dbReference type="InterPro" id="IPR005019">
    <property type="entry name" value="Adenine_glyco"/>
</dbReference>
<evidence type="ECO:0000256" key="1">
    <source>
        <dbReference type="SAM" id="Phobius"/>
    </source>
</evidence>
<organism evidence="2">
    <name type="scientific">marine sediment metagenome</name>
    <dbReference type="NCBI Taxonomy" id="412755"/>
    <lineage>
        <taxon>unclassified sequences</taxon>
        <taxon>metagenomes</taxon>
        <taxon>ecological metagenomes</taxon>
    </lineage>
</organism>
<evidence type="ECO:0008006" key="3">
    <source>
        <dbReference type="Google" id="ProtNLM"/>
    </source>
</evidence>
<reference evidence="2" key="1">
    <citation type="journal article" date="2014" name="Front. Microbiol.">
        <title>High frequency of phylogenetically diverse reductive dehalogenase-homologous genes in deep subseafloor sedimentary metagenomes.</title>
        <authorList>
            <person name="Kawai M."/>
            <person name="Futagami T."/>
            <person name="Toyoda A."/>
            <person name="Takaki Y."/>
            <person name="Nishi S."/>
            <person name="Hori S."/>
            <person name="Arai W."/>
            <person name="Tsubouchi T."/>
            <person name="Morono Y."/>
            <person name="Uchiyama I."/>
            <person name="Ito T."/>
            <person name="Fujiyama A."/>
            <person name="Inagaki F."/>
            <person name="Takami H."/>
        </authorList>
    </citation>
    <scope>NUCLEOTIDE SEQUENCE</scope>
    <source>
        <strain evidence="2">Expedition CK06-06</strain>
    </source>
</reference>
<dbReference type="Gene3D" id="1.10.340.30">
    <property type="entry name" value="Hypothetical protein, domain 2"/>
    <property type="match status" value="1"/>
</dbReference>
<dbReference type="AlphaFoldDB" id="X0U362"/>
<gene>
    <name evidence="2" type="ORF">S01H1_28104</name>
</gene>
<feature type="transmembrane region" description="Helical" evidence="1">
    <location>
        <begin position="154"/>
        <end position="173"/>
    </location>
</feature>
<dbReference type="InterPro" id="IPR052891">
    <property type="entry name" value="DNA-3mA_glycosylase"/>
</dbReference>
<dbReference type="GO" id="GO:0006284">
    <property type="term" value="P:base-excision repair"/>
    <property type="evidence" value="ECO:0007669"/>
    <property type="project" value="InterPro"/>
</dbReference>
<sequence length="192" mass="22909">MVKRCKWANFNDLMKEYHDKEWGKPEHDEKNLYELLILEGMQAGLSWNTVLQKRDNFRKAFDNFDYNKIIKYKENKIEELMQNKGIIRNRLKIQSVITNAKSFINVQEEFGSFNKYIWDFVNNKSVHNSWNKLEDLPPNTELSNRISKDMKKRGFKFIGTTIIYSFLQAIGVVNDHTIDCFRYKELVKSPLI</sequence>